<dbReference type="GO" id="GO:0005737">
    <property type="term" value="C:cytoplasm"/>
    <property type="evidence" value="ECO:0007669"/>
    <property type="project" value="TreeGrafter"/>
</dbReference>
<comment type="catalytic activity">
    <reaction evidence="7">
        <text>L-lysyl-[lipoyl-carrier protein] + (R)-lipoate + ATP = N(6)-[(R)-lipoyl]-L-lysyl-[lipoyl-carrier protein] + AMP + diphosphate + H(+)</text>
        <dbReference type="Rhea" id="RHEA:49288"/>
        <dbReference type="Rhea" id="RHEA-COMP:10500"/>
        <dbReference type="Rhea" id="RHEA-COMP:10502"/>
        <dbReference type="ChEBI" id="CHEBI:15378"/>
        <dbReference type="ChEBI" id="CHEBI:29969"/>
        <dbReference type="ChEBI" id="CHEBI:30616"/>
        <dbReference type="ChEBI" id="CHEBI:33019"/>
        <dbReference type="ChEBI" id="CHEBI:83088"/>
        <dbReference type="ChEBI" id="CHEBI:83099"/>
        <dbReference type="ChEBI" id="CHEBI:456215"/>
        <dbReference type="EC" id="6.3.1.20"/>
    </reaction>
</comment>
<dbReference type="RefSeq" id="WP_155431291.1">
    <property type="nucleotide sequence ID" value="NZ_WNJO01000005.1"/>
</dbReference>
<comment type="pathway">
    <text evidence="2">Protein modification; protein lipoylation via exogenous pathway; protein N(6)-(lipoyl)lysine from lipoate: step 1/2.</text>
</comment>
<dbReference type="InterPro" id="IPR004562">
    <property type="entry name" value="LipoylTrfase_LipoateP_Ligase"/>
</dbReference>
<evidence type="ECO:0000256" key="6">
    <source>
        <dbReference type="ARBA" id="ARBA00022840"/>
    </source>
</evidence>
<reference evidence="9 10" key="1">
    <citation type="submission" date="2019-11" db="EMBL/GenBank/DDBJ databases">
        <title>Lactobacillus sp. nov. CRM56-3, isolated from fermented tea leaves.</title>
        <authorList>
            <person name="Phuengjayaem S."/>
            <person name="Tanasupawat S."/>
        </authorList>
    </citation>
    <scope>NUCLEOTIDE SEQUENCE [LARGE SCALE GENOMIC DNA]</scope>
    <source>
        <strain evidence="9 10">CRM56-3</strain>
    </source>
</reference>
<comment type="pathway">
    <text evidence="1">Protein modification; protein lipoylation via exogenous pathway; protein N(6)-(lipoyl)lysine from lipoate: step 2/2.</text>
</comment>
<dbReference type="GO" id="GO:0016979">
    <property type="term" value="F:lipoate-protein ligase activity"/>
    <property type="evidence" value="ECO:0007669"/>
    <property type="project" value="UniProtKB-EC"/>
</dbReference>
<keyword evidence="6" id="KW-0067">ATP-binding</keyword>
<dbReference type="SUPFAM" id="SSF55681">
    <property type="entry name" value="Class II aaRS and biotin synthetases"/>
    <property type="match status" value="1"/>
</dbReference>
<evidence type="ECO:0000256" key="1">
    <source>
        <dbReference type="ARBA" id="ARBA00005085"/>
    </source>
</evidence>
<dbReference type="GO" id="GO:0005524">
    <property type="term" value="F:ATP binding"/>
    <property type="evidence" value="ECO:0007669"/>
    <property type="project" value="UniProtKB-KW"/>
</dbReference>
<dbReference type="SUPFAM" id="SSF82649">
    <property type="entry name" value="SufE/NifU"/>
    <property type="match status" value="1"/>
</dbReference>
<dbReference type="InterPro" id="IPR045864">
    <property type="entry name" value="aa-tRNA-synth_II/BPL/LPL"/>
</dbReference>
<organism evidence="9 10">
    <name type="scientific">Secundilactobacillus folii</name>
    <dbReference type="NCBI Taxonomy" id="2678357"/>
    <lineage>
        <taxon>Bacteria</taxon>
        <taxon>Bacillati</taxon>
        <taxon>Bacillota</taxon>
        <taxon>Bacilli</taxon>
        <taxon>Lactobacillales</taxon>
        <taxon>Lactobacillaceae</taxon>
        <taxon>Secundilactobacillus</taxon>
    </lineage>
</organism>
<dbReference type="Pfam" id="PF21948">
    <property type="entry name" value="LplA-B_cat"/>
    <property type="match status" value="1"/>
</dbReference>
<dbReference type="EMBL" id="WNJO01000005">
    <property type="protein sequence ID" value="MTV82008.1"/>
    <property type="molecule type" value="Genomic_DNA"/>
</dbReference>
<name>A0A7X2XUT1_9LACO</name>
<gene>
    <name evidence="9" type="ORF">GM612_05000</name>
</gene>
<dbReference type="Proteomes" id="UP000466388">
    <property type="component" value="Unassembled WGS sequence"/>
</dbReference>
<accession>A0A7X2XUT1</accession>
<dbReference type="Pfam" id="PF10437">
    <property type="entry name" value="Lip_prot_lig_C"/>
    <property type="match status" value="1"/>
</dbReference>
<dbReference type="UniPathway" id="UPA00537">
    <property type="reaction ID" value="UER00594"/>
</dbReference>
<comment type="caution">
    <text evidence="9">The sequence shown here is derived from an EMBL/GenBank/DDBJ whole genome shotgun (WGS) entry which is preliminary data.</text>
</comment>
<evidence type="ECO:0000313" key="9">
    <source>
        <dbReference type="EMBL" id="MTV82008.1"/>
    </source>
</evidence>
<dbReference type="GO" id="GO:0009249">
    <property type="term" value="P:protein lipoylation"/>
    <property type="evidence" value="ECO:0007669"/>
    <property type="project" value="InterPro"/>
</dbReference>
<dbReference type="Gene3D" id="3.30.930.10">
    <property type="entry name" value="Bira Bifunctional Protein, Domain 2"/>
    <property type="match status" value="1"/>
</dbReference>
<proteinExistence type="predicted"/>
<sequence>MKLLDISRNGKVVTDAPTVEAISSYLTMNNPFSENTLFLARNEATVVVGKYQDVYLEVDLDYLRRHHIGLLRRAAGGGAVYTDMGNFVYMFHVMEPQDQHYWLDFKHYAAPLVKTLKELGIEDVGVSGRNDITIAGQKVSGMAAFQMKNRFSLGGTLLFDVDTETAGKVLTPLRSKYTSKGFSSVKSRILDVRAALPDKYKQITVAEFTQRWLLNIFNVKSVADIPLMHLSDADWAAIDELVKTRYGNDDWNYGKRPHYEHYVSHHFDQGTVSFNFDVVDDKLAHFTLYGDFFTKVQNISDAEDQLVGTPMTESDLVTAFESGLISQVLPWMTPGDFTTMLLQPEKFQVKK</sequence>
<dbReference type="AlphaFoldDB" id="A0A7X2XUT1"/>
<evidence type="ECO:0000256" key="3">
    <source>
        <dbReference type="ARBA" id="ARBA00012367"/>
    </source>
</evidence>
<evidence type="ECO:0000256" key="4">
    <source>
        <dbReference type="ARBA" id="ARBA00022598"/>
    </source>
</evidence>
<dbReference type="CDD" id="cd16443">
    <property type="entry name" value="LplA"/>
    <property type="match status" value="1"/>
</dbReference>
<feature type="domain" description="BPL/LPL catalytic" evidence="8">
    <location>
        <begin position="31"/>
        <end position="216"/>
    </location>
</feature>
<dbReference type="InterPro" id="IPR019491">
    <property type="entry name" value="Lipoate_protein_ligase_C"/>
</dbReference>
<dbReference type="PROSITE" id="PS51733">
    <property type="entry name" value="BPL_LPL_CATALYTIC"/>
    <property type="match status" value="1"/>
</dbReference>
<evidence type="ECO:0000259" key="8">
    <source>
        <dbReference type="PROSITE" id="PS51733"/>
    </source>
</evidence>
<dbReference type="PANTHER" id="PTHR12561:SF3">
    <property type="entry name" value="LIPOYLTRANSFERASE 1, MITOCHONDRIAL"/>
    <property type="match status" value="1"/>
</dbReference>
<evidence type="ECO:0000256" key="7">
    <source>
        <dbReference type="ARBA" id="ARBA00048037"/>
    </source>
</evidence>
<protein>
    <recommendedName>
        <fullName evidence="3">lipoate--protein ligase</fullName>
        <ecNumber evidence="3">6.3.1.20</ecNumber>
    </recommendedName>
</protein>
<evidence type="ECO:0000256" key="5">
    <source>
        <dbReference type="ARBA" id="ARBA00022741"/>
    </source>
</evidence>
<keyword evidence="5" id="KW-0547">Nucleotide-binding</keyword>
<evidence type="ECO:0000313" key="10">
    <source>
        <dbReference type="Proteomes" id="UP000466388"/>
    </source>
</evidence>
<keyword evidence="10" id="KW-1185">Reference proteome</keyword>
<dbReference type="NCBIfam" id="TIGR00545">
    <property type="entry name" value="lipoyltrans"/>
    <property type="match status" value="1"/>
</dbReference>
<dbReference type="InterPro" id="IPR004143">
    <property type="entry name" value="BPL_LPL_catalytic"/>
</dbReference>
<dbReference type="EC" id="6.3.1.20" evidence="3"/>
<keyword evidence="4 9" id="KW-0436">Ligase</keyword>
<dbReference type="Gene3D" id="3.30.390.50">
    <property type="entry name" value="CO dehydrogenase flavoprotein, C-terminal domain"/>
    <property type="match status" value="1"/>
</dbReference>
<dbReference type="GO" id="GO:0017118">
    <property type="term" value="F:lipoyltransferase activity"/>
    <property type="evidence" value="ECO:0007669"/>
    <property type="project" value="TreeGrafter"/>
</dbReference>
<evidence type="ECO:0000256" key="2">
    <source>
        <dbReference type="ARBA" id="ARBA00005124"/>
    </source>
</evidence>
<dbReference type="PANTHER" id="PTHR12561">
    <property type="entry name" value="LIPOATE-PROTEIN LIGASE"/>
    <property type="match status" value="1"/>
</dbReference>